<evidence type="ECO:0000313" key="2">
    <source>
        <dbReference type="WBParaSite" id="SMUV_0000027801-mRNA-1"/>
    </source>
</evidence>
<dbReference type="AlphaFoldDB" id="A0A0N5A891"/>
<keyword evidence="1" id="KW-1185">Reference proteome</keyword>
<sequence length="97" mass="11247">MIGSVSKLISSGKCTQRLLSTYSNPLLTAYDVRKFADPITDLEELKNPKDDEKNYLYLKAMKSDETPVFYRNKIVDKFIRVCMMSGQKVKKSSWIWT</sequence>
<accession>A0A0N5A891</accession>
<dbReference type="WBParaSite" id="SMUV_0000027801-mRNA-1">
    <property type="protein sequence ID" value="SMUV_0000027801-mRNA-1"/>
    <property type="gene ID" value="SMUV_0000027801"/>
</dbReference>
<dbReference type="STRING" id="451379.A0A0N5A891"/>
<dbReference type="Proteomes" id="UP000046393">
    <property type="component" value="Unplaced"/>
</dbReference>
<name>A0A0N5A891_9BILA</name>
<evidence type="ECO:0000313" key="1">
    <source>
        <dbReference type="Proteomes" id="UP000046393"/>
    </source>
</evidence>
<proteinExistence type="predicted"/>
<organism evidence="1 2">
    <name type="scientific">Syphacia muris</name>
    <dbReference type="NCBI Taxonomy" id="451379"/>
    <lineage>
        <taxon>Eukaryota</taxon>
        <taxon>Metazoa</taxon>
        <taxon>Ecdysozoa</taxon>
        <taxon>Nematoda</taxon>
        <taxon>Chromadorea</taxon>
        <taxon>Rhabditida</taxon>
        <taxon>Spirurina</taxon>
        <taxon>Oxyuridomorpha</taxon>
        <taxon>Oxyuroidea</taxon>
        <taxon>Oxyuridae</taxon>
        <taxon>Syphacia</taxon>
    </lineage>
</organism>
<protein>
    <submittedName>
        <fullName evidence="2">39S ribosomal protein L50, mitochondrial</fullName>
    </submittedName>
</protein>
<reference evidence="2" key="1">
    <citation type="submission" date="2017-02" db="UniProtKB">
        <authorList>
            <consortium name="WormBaseParasite"/>
        </authorList>
    </citation>
    <scope>IDENTIFICATION</scope>
</reference>